<sequence>ALVPRPQVPRPKPPQLRPPRRITEGRPEIDVGRPPSGGSGALPAPPPDCIYCEVGRVEETTKPNAFEIGRYHCKACDEEFTEEDIAKAKKTPVEKTTDAVKAIAEAARTMGMSVAEATHAFERMSQTININVAGFVGNEAKLAEALEESLEESDDLIDPNDLEETLDPEEADELEKAEHQVGLHKVGKIPTEKSWSELELEKARETSSAWWWTAIKWTIGVGASIGLGWLAEWVFF</sequence>
<name>A0A0F9E6C2_9ZZZZ</name>
<reference evidence="2" key="1">
    <citation type="journal article" date="2015" name="Nature">
        <title>Complex archaea that bridge the gap between prokaryotes and eukaryotes.</title>
        <authorList>
            <person name="Spang A."/>
            <person name="Saw J.H."/>
            <person name="Jorgensen S.L."/>
            <person name="Zaremba-Niedzwiedzka K."/>
            <person name="Martijn J."/>
            <person name="Lind A.E."/>
            <person name="van Eijk R."/>
            <person name="Schleper C."/>
            <person name="Guy L."/>
            <person name="Ettema T.J."/>
        </authorList>
    </citation>
    <scope>NUCLEOTIDE SEQUENCE</scope>
</reference>
<gene>
    <name evidence="2" type="ORF">LCGC14_2114060</name>
</gene>
<feature type="non-terminal residue" evidence="2">
    <location>
        <position position="1"/>
    </location>
</feature>
<comment type="caution">
    <text evidence="2">The sequence shown here is derived from an EMBL/GenBank/DDBJ whole genome shotgun (WGS) entry which is preliminary data.</text>
</comment>
<feature type="compositionally biased region" description="Pro residues" evidence="1">
    <location>
        <begin position="1"/>
        <end position="17"/>
    </location>
</feature>
<proteinExistence type="predicted"/>
<dbReference type="AlphaFoldDB" id="A0A0F9E6C2"/>
<organism evidence="2">
    <name type="scientific">marine sediment metagenome</name>
    <dbReference type="NCBI Taxonomy" id="412755"/>
    <lineage>
        <taxon>unclassified sequences</taxon>
        <taxon>metagenomes</taxon>
        <taxon>ecological metagenomes</taxon>
    </lineage>
</organism>
<feature type="compositionally biased region" description="Basic and acidic residues" evidence="1">
    <location>
        <begin position="21"/>
        <end position="31"/>
    </location>
</feature>
<feature type="region of interest" description="Disordered" evidence="1">
    <location>
        <begin position="1"/>
        <end position="45"/>
    </location>
</feature>
<protein>
    <submittedName>
        <fullName evidence="2">Uncharacterized protein</fullName>
    </submittedName>
</protein>
<evidence type="ECO:0000256" key="1">
    <source>
        <dbReference type="SAM" id="MobiDB-lite"/>
    </source>
</evidence>
<evidence type="ECO:0000313" key="2">
    <source>
        <dbReference type="EMBL" id="KKL69529.1"/>
    </source>
</evidence>
<accession>A0A0F9E6C2</accession>
<dbReference type="EMBL" id="LAZR01026183">
    <property type="protein sequence ID" value="KKL69529.1"/>
    <property type="molecule type" value="Genomic_DNA"/>
</dbReference>